<name>A0ABQ9AF17_9ROSI</name>
<comment type="caution">
    <text evidence="2">The sequence shown here is derived from an EMBL/GenBank/DDBJ whole genome shotgun (WGS) entry which is preliminary data.</text>
</comment>
<feature type="compositionally biased region" description="Low complexity" evidence="1">
    <location>
        <begin position="39"/>
        <end position="53"/>
    </location>
</feature>
<protein>
    <recommendedName>
        <fullName evidence="4">Secreted protein</fullName>
    </recommendedName>
</protein>
<reference evidence="2" key="1">
    <citation type="submission" date="2022-10" db="EMBL/GenBank/DDBJ databases">
        <authorList>
            <person name="Hyden B.L."/>
            <person name="Feng K."/>
            <person name="Yates T."/>
            <person name="Jawdy S."/>
            <person name="Smart L.B."/>
            <person name="Muchero W."/>
        </authorList>
    </citation>
    <scope>NUCLEOTIDE SEQUENCE</scope>
    <source>
        <tissue evidence="2">Shoot tip</tissue>
    </source>
</reference>
<accession>A0ABQ9AF17</accession>
<proteinExistence type="predicted"/>
<evidence type="ECO:0000313" key="2">
    <source>
        <dbReference type="EMBL" id="KAJ6333377.1"/>
    </source>
</evidence>
<dbReference type="EMBL" id="JAPFFI010000021">
    <property type="protein sequence ID" value="KAJ6333377.1"/>
    <property type="molecule type" value="Genomic_DNA"/>
</dbReference>
<reference evidence="2" key="2">
    <citation type="journal article" date="2023" name="Int. J. Mol. Sci.">
        <title>De Novo Assembly and Annotation of 11 Diverse Shrub Willow (Salix) Genomes Reveals Novel Gene Organization in Sex-Linked Regions.</title>
        <authorList>
            <person name="Hyden B."/>
            <person name="Feng K."/>
            <person name="Yates T.B."/>
            <person name="Jawdy S."/>
            <person name="Cereghino C."/>
            <person name="Smart L.B."/>
            <person name="Muchero W."/>
        </authorList>
    </citation>
    <scope>NUCLEOTIDE SEQUENCE</scope>
    <source>
        <tissue evidence="2">Shoot tip</tissue>
    </source>
</reference>
<dbReference type="Proteomes" id="UP001141253">
    <property type="component" value="Chromosome 11"/>
</dbReference>
<evidence type="ECO:0008006" key="4">
    <source>
        <dbReference type="Google" id="ProtNLM"/>
    </source>
</evidence>
<evidence type="ECO:0000256" key="1">
    <source>
        <dbReference type="SAM" id="MobiDB-lite"/>
    </source>
</evidence>
<evidence type="ECO:0000313" key="3">
    <source>
        <dbReference type="Proteomes" id="UP001141253"/>
    </source>
</evidence>
<sequence length="66" mass="6859">MAMPSFNGGIFLLLLFLLGLLFLFSSFFAGFGISTSSAMTTGSSPSCSSISAARTPHFGVKNSRSS</sequence>
<keyword evidence="3" id="KW-1185">Reference proteome</keyword>
<feature type="region of interest" description="Disordered" evidence="1">
    <location>
        <begin position="39"/>
        <end position="66"/>
    </location>
</feature>
<gene>
    <name evidence="2" type="ORF">OIU77_009279</name>
</gene>
<organism evidence="2 3">
    <name type="scientific">Salix suchowensis</name>
    <dbReference type="NCBI Taxonomy" id="1278906"/>
    <lineage>
        <taxon>Eukaryota</taxon>
        <taxon>Viridiplantae</taxon>
        <taxon>Streptophyta</taxon>
        <taxon>Embryophyta</taxon>
        <taxon>Tracheophyta</taxon>
        <taxon>Spermatophyta</taxon>
        <taxon>Magnoliopsida</taxon>
        <taxon>eudicotyledons</taxon>
        <taxon>Gunneridae</taxon>
        <taxon>Pentapetalae</taxon>
        <taxon>rosids</taxon>
        <taxon>fabids</taxon>
        <taxon>Malpighiales</taxon>
        <taxon>Salicaceae</taxon>
        <taxon>Saliceae</taxon>
        <taxon>Salix</taxon>
    </lineage>
</organism>